<keyword evidence="2" id="KW-1185">Reference proteome</keyword>
<reference evidence="1" key="1">
    <citation type="submission" date="2018-11" db="EMBL/GenBank/DDBJ databases">
        <authorList>
            <person name="Alioto T."/>
            <person name="Alioto T."/>
        </authorList>
    </citation>
    <scope>NUCLEOTIDE SEQUENCE</scope>
</reference>
<gene>
    <name evidence="1" type="ORF">MGAL_10B063825</name>
</gene>
<dbReference type="AlphaFoldDB" id="A0A8B6EKK6"/>
<proteinExistence type="predicted"/>
<comment type="caution">
    <text evidence="1">The sequence shown here is derived from an EMBL/GenBank/DDBJ whole genome shotgun (WGS) entry which is preliminary data.</text>
</comment>
<name>A0A8B6EKK6_MYTGA</name>
<dbReference type="EMBL" id="UYJE01005269">
    <property type="protein sequence ID" value="VDI35730.1"/>
    <property type="molecule type" value="Genomic_DNA"/>
</dbReference>
<dbReference type="Proteomes" id="UP000596742">
    <property type="component" value="Unassembled WGS sequence"/>
</dbReference>
<evidence type="ECO:0000313" key="1">
    <source>
        <dbReference type="EMBL" id="VDI35730.1"/>
    </source>
</evidence>
<accession>A0A8B6EKK6</accession>
<sequence>MFEMYPTEEAHVAEKTHFPDYEVLPAINSQRHWASKIRARPVATPVRVAALPATFPYQTQAPVRAVALYSDQGSSKDSGSTSHSPVPN</sequence>
<protein>
    <submittedName>
        <fullName evidence="1">Uncharacterized protein</fullName>
    </submittedName>
</protein>
<organism evidence="1 2">
    <name type="scientific">Mytilus galloprovincialis</name>
    <name type="common">Mediterranean mussel</name>
    <dbReference type="NCBI Taxonomy" id="29158"/>
    <lineage>
        <taxon>Eukaryota</taxon>
        <taxon>Metazoa</taxon>
        <taxon>Spiralia</taxon>
        <taxon>Lophotrochozoa</taxon>
        <taxon>Mollusca</taxon>
        <taxon>Bivalvia</taxon>
        <taxon>Autobranchia</taxon>
        <taxon>Pteriomorphia</taxon>
        <taxon>Mytilida</taxon>
        <taxon>Mytiloidea</taxon>
        <taxon>Mytilidae</taxon>
        <taxon>Mytilinae</taxon>
        <taxon>Mytilus</taxon>
    </lineage>
</organism>
<evidence type="ECO:0000313" key="2">
    <source>
        <dbReference type="Proteomes" id="UP000596742"/>
    </source>
</evidence>